<keyword evidence="3" id="KW-1185">Reference proteome</keyword>
<keyword evidence="1" id="KW-0812">Transmembrane</keyword>
<evidence type="ECO:0000313" key="3">
    <source>
        <dbReference type="Proteomes" id="UP000595349"/>
    </source>
</evidence>
<evidence type="ECO:0000313" key="2">
    <source>
        <dbReference type="EMBL" id="QQK79465.1"/>
    </source>
</evidence>
<keyword evidence="1" id="KW-1133">Transmembrane helix</keyword>
<organism evidence="2 3">
    <name type="scientific">Salicibibacter cibi</name>
    <dbReference type="NCBI Taxonomy" id="2743001"/>
    <lineage>
        <taxon>Bacteria</taxon>
        <taxon>Bacillati</taxon>
        <taxon>Bacillota</taxon>
        <taxon>Bacilli</taxon>
        <taxon>Bacillales</taxon>
        <taxon>Bacillaceae</taxon>
        <taxon>Salicibibacter</taxon>
    </lineage>
</organism>
<accession>A0A7T6Z9W8</accession>
<dbReference type="EMBL" id="CP054706">
    <property type="protein sequence ID" value="QQK79465.1"/>
    <property type="molecule type" value="Genomic_DNA"/>
</dbReference>
<dbReference type="Proteomes" id="UP000595349">
    <property type="component" value="Chromosome"/>
</dbReference>
<protein>
    <submittedName>
        <fullName evidence="2">Uncharacterized protein</fullName>
    </submittedName>
</protein>
<gene>
    <name evidence="2" type="ORF">HUG20_05880</name>
</gene>
<proteinExistence type="predicted"/>
<keyword evidence="1" id="KW-0472">Membrane</keyword>
<sequence>MQLTDCCCFVGFVVCFAGCFVDFDSRYSADSRSAGFDFADCSAVGFGAVDFGFGFVLPFLITSTFINMPEGKKNIHKF</sequence>
<dbReference type="AlphaFoldDB" id="A0A7T6Z9W8"/>
<dbReference type="KEGG" id="scib:HUG20_05880"/>
<name>A0A7T6Z9W8_9BACI</name>
<evidence type="ECO:0000256" key="1">
    <source>
        <dbReference type="SAM" id="Phobius"/>
    </source>
</evidence>
<reference evidence="2 3" key="1">
    <citation type="submission" date="2020-06" db="EMBL/GenBank/DDBJ databases">
        <title>Genomic analysis of Salicibibacter sp. NKC21-4.</title>
        <authorList>
            <person name="Oh Y.J."/>
        </authorList>
    </citation>
    <scope>NUCLEOTIDE SEQUENCE [LARGE SCALE GENOMIC DNA]</scope>
    <source>
        <strain evidence="2 3">NKC21-4</strain>
    </source>
</reference>
<feature type="transmembrane region" description="Helical" evidence="1">
    <location>
        <begin position="45"/>
        <end position="68"/>
    </location>
</feature>